<reference evidence="4" key="3">
    <citation type="submission" date="2020-12" db="UniProtKB">
        <authorList>
            <consortium name="EnsemblPlants"/>
        </authorList>
    </citation>
    <scope>IDENTIFICATION</scope>
</reference>
<dbReference type="PANTHER" id="PTHR45642">
    <property type="entry name" value="GDSL ESTERASE/LIPASE EXL3"/>
    <property type="match status" value="1"/>
</dbReference>
<keyword evidence="2" id="KW-0732">Signal</keyword>
<dbReference type="OrthoDB" id="1600564at2759"/>
<dbReference type="Gene3D" id="3.40.50.1110">
    <property type="entry name" value="SGNH hydrolase"/>
    <property type="match status" value="1"/>
</dbReference>
<dbReference type="InterPro" id="IPR001087">
    <property type="entry name" value="GDSL"/>
</dbReference>
<feature type="signal peptide" evidence="2">
    <location>
        <begin position="1"/>
        <end position="25"/>
    </location>
</feature>
<dbReference type="InterPro" id="IPR035669">
    <property type="entry name" value="SGNH_plant_lipase-like"/>
</dbReference>
<dbReference type="EnsemblPlants" id="Pp3c17_2780V3.1">
    <property type="protein sequence ID" value="Pp3c17_2780V3.1"/>
    <property type="gene ID" value="Pp3c17_2780"/>
</dbReference>
<dbReference type="Proteomes" id="UP000006727">
    <property type="component" value="Chromosome 17"/>
</dbReference>
<evidence type="ECO:0000313" key="4">
    <source>
        <dbReference type="EnsemblPlants" id="Pp3c17_2780V3.1"/>
    </source>
</evidence>
<protein>
    <submittedName>
        <fullName evidence="3 4">Uncharacterized protein</fullName>
    </submittedName>
</protein>
<dbReference type="EnsemblPlants" id="Pp3c17_2780V3.2">
    <property type="protein sequence ID" value="Pp3c17_2780V3.2"/>
    <property type="gene ID" value="Pp3c17_2780"/>
</dbReference>
<name>A0A2K1J2J8_PHYPA</name>
<dbReference type="Pfam" id="PF00657">
    <property type="entry name" value="Lipase_GDSL"/>
    <property type="match status" value="1"/>
</dbReference>
<keyword evidence="5" id="KW-1185">Reference proteome</keyword>
<dbReference type="GO" id="GO:0016788">
    <property type="term" value="F:hydrolase activity, acting on ester bonds"/>
    <property type="evidence" value="ECO:0007669"/>
    <property type="project" value="InterPro"/>
</dbReference>
<evidence type="ECO:0000313" key="3">
    <source>
        <dbReference type="EMBL" id="PNR35750.1"/>
    </source>
</evidence>
<accession>A0A2K1J2J8</accession>
<dbReference type="EMBL" id="ABEU02000017">
    <property type="protein sequence ID" value="PNR35750.1"/>
    <property type="molecule type" value="Genomic_DNA"/>
</dbReference>
<dbReference type="PaxDb" id="3218-PP1S193_42V6.1"/>
<comment type="similarity">
    <text evidence="1">Belongs to the 'GDSL' lipolytic enzyme family.</text>
</comment>
<reference evidence="3 5" key="2">
    <citation type="journal article" date="2018" name="Plant J.">
        <title>The Physcomitrella patens chromosome-scale assembly reveals moss genome structure and evolution.</title>
        <authorList>
            <person name="Lang D."/>
            <person name="Ullrich K.K."/>
            <person name="Murat F."/>
            <person name="Fuchs J."/>
            <person name="Jenkins J."/>
            <person name="Haas F.B."/>
            <person name="Piednoel M."/>
            <person name="Gundlach H."/>
            <person name="Van Bel M."/>
            <person name="Meyberg R."/>
            <person name="Vives C."/>
            <person name="Morata J."/>
            <person name="Symeonidi A."/>
            <person name="Hiss M."/>
            <person name="Muchero W."/>
            <person name="Kamisugi Y."/>
            <person name="Saleh O."/>
            <person name="Blanc G."/>
            <person name="Decker E.L."/>
            <person name="van Gessel N."/>
            <person name="Grimwood J."/>
            <person name="Hayes R.D."/>
            <person name="Graham S.W."/>
            <person name="Gunter L.E."/>
            <person name="McDaniel S.F."/>
            <person name="Hoernstein S.N.W."/>
            <person name="Larsson A."/>
            <person name="Li F.W."/>
            <person name="Perroud P.F."/>
            <person name="Phillips J."/>
            <person name="Ranjan P."/>
            <person name="Rokshar D.S."/>
            <person name="Rothfels C.J."/>
            <person name="Schneider L."/>
            <person name="Shu S."/>
            <person name="Stevenson D.W."/>
            <person name="Thummler F."/>
            <person name="Tillich M."/>
            <person name="Villarreal Aguilar J.C."/>
            <person name="Widiez T."/>
            <person name="Wong G.K."/>
            <person name="Wymore A."/>
            <person name="Zhang Y."/>
            <person name="Zimmer A.D."/>
            <person name="Quatrano R.S."/>
            <person name="Mayer K.F.X."/>
            <person name="Goodstein D."/>
            <person name="Casacuberta J.M."/>
            <person name="Vandepoele K."/>
            <person name="Reski R."/>
            <person name="Cuming A.C."/>
            <person name="Tuskan G.A."/>
            <person name="Maumus F."/>
            <person name="Salse J."/>
            <person name="Schmutz J."/>
            <person name="Rensing S.A."/>
        </authorList>
    </citation>
    <scope>NUCLEOTIDE SEQUENCE [LARGE SCALE GENOMIC DNA]</scope>
    <source>
        <strain evidence="4 5">cv. Gransden 2004</strain>
    </source>
</reference>
<evidence type="ECO:0000256" key="1">
    <source>
        <dbReference type="ARBA" id="ARBA00008668"/>
    </source>
</evidence>
<evidence type="ECO:0000256" key="2">
    <source>
        <dbReference type="SAM" id="SignalP"/>
    </source>
</evidence>
<dbReference type="Gramene" id="Pp3c17_2780V3.2">
    <property type="protein sequence ID" value="Pp3c17_2780V3.2"/>
    <property type="gene ID" value="Pp3c17_2780"/>
</dbReference>
<dbReference type="GeneID" id="112294176"/>
<dbReference type="AlphaFoldDB" id="A0A2K1J2J8"/>
<dbReference type="OMA" id="HPTHAMN"/>
<sequence>MISRMGFAAVVVVVAVLVLGVGSCAQGIGARGPQKPLVPALILFGDSTVDVGNNNFLNTPARSNFLPYGRDFDTREPTGRFTDGRMVSDYLATWLGLPISLPYLHPNATGQNLVHGINFASAASGYLDTTSQFLHVAPARMQFRMFEGYKVKLANVMGTTEASSTITNALYVVSSGSNDFILNYFISPEMQNRYSTTQFSSLVMSDQKEFVQNLYKAGARKMAILGFPAIGCIPAQITLFGGLEQEKCVETQNAVALEYNKVLQDEVPKWQASLPGSQFLYLDAYSLLYEIFYNPAKYGFTSTRRACCGHGLISTAEFCNEATSGTCSDASKFVFFDSLHPTQSVYKRLADEYIAKFISFFKLDGGY</sequence>
<gene>
    <name evidence="4" type="primary">LOC112294176</name>
    <name evidence="3" type="ORF">PHYPA_021600</name>
</gene>
<organism evidence="3">
    <name type="scientific">Physcomitrium patens</name>
    <name type="common">Spreading-leaved earth moss</name>
    <name type="synonym">Physcomitrella patens</name>
    <dbReference type="NCBI Taxonomy" id="3218"/>
    <lineage>
        <taxon>Eukaryota</taxon>
        <taxon>Viridiplantae</taxon>
        <taxon>Streptophyta</taxon>
        <taxon>Embryophyta</taxon>
        <taxon>Bryophyta</taxon>
        <taxon>Bryophytina</taxon>
        <taxon>Bryopsida</taxon>
        <taxon>Funariidae</taxon>
        <taxon>Funariales</taxon>
        <taxon>Funariaceae</taxon>
        <taxon>Physcomitrium</taxon>
    </lineage>
</organism>
<dbReference type="RefSeq" id="XP_024400165.1">
    <property type="nucleotide sequence ID" value="XM_024544397.2"/>
</dbReference>
<dbReference type="STRING" id="3218.A0A2K1J2J8"/>
<dbReference type="Gramene" id="Pp3c17_2780V3.1">
    <property type="protein sequence ID" value="Pp3c17_2780V3.1"/>
    <property type="gene ID" value="Pp3c17_2780"/>
</dbReference>
<feature type="chain" id="PRO_5044576294" evidence="2">
    <location>
        <begin position="26"/>
        <end position="367"/>
    </location>
</feature>
<dbReference type="InterPro" id="IPR036514">
    <property type="entry name" value="SGNH_hydro_sf"/>
</dbReference>
<evidence type="ECO:0000313" key="5">
    <source>
        <dbReference type="Proteomes" id="UP000006727"/>
    </source>
</evidence>
<dbReference type="FunFam" id="3.40.50.1110:FF:000003">
    <property type="entry name" value="GDSL esterase/lipase APG"/>
    <property type="match status" value="1"/>
</dbReference>
<reference evidence="3 5" key="1">
    <citation type="journal article" date="2008" name="Science">
        <title>The Physcomitrella genome reveals evolutionary insights into the conquest of land by plants.</title>
        <authorList>
            <person name="Rensing S."/>
            <person name="Lang D."/>
            <person name="Zimmer A."/>
            <person name="Terry A."/>
            <person name="Salamov A."/>
            <person name="Shapiro H."/>
            <person name="Nishiyama T."/>
            <person name="Perroud P.-F."/>
            <person name="Lindquist E."/>
            <person name="Kamisugi Y."/>
            <person name="Tanahashi T."/>
            <person name="Sakakibara K."/>
            <person name="Fujita T."/>
            <person name="Oishi K."/>
            <person name="Shin-I T."/>
            <person name="Kuroki Y."/>
            <person name="Toyoda A."/>
            <person name="Suzuki Y."/>
            <person name="Hashimoto A."/>
            <person name="Yamaguchi K."/>
            <person name="Sugano A."/>
            <person name="Kohara Y."/>
            <person name="Fujiyama A."/>
            <person name="Anterola A."/>
            <person name="Aoki S."/>
            <person name="Ashton N."/>
            <person name="Barbazuk W.B."/>
            <person name="Barker E."/>
            <person name="Bennetzen J."/>
            <person name="Bezanilla M."/>
            <person name="Blankenship R."/>
            <person name="Cho S.H."/>
            <person name="Dutcher S."/>
            <person name="Estelle M."/>
            <person name="Fawcett J.A."/>
            <person name="Gundlach H."/>
            <person name="Hanada K."/>
            <person name="Heyl A."/>
            <person name="Hicks K.A."/>
            <person name="Hugh J."/>
            <person name="Lohr M."/>
            <person name="Mayer K."/>
            <person name="Melkozernov A."/>
            <person name="Murata T."/>
            <person name="Nelson D."/>
            <person name="Pils B."/>
            <person name="Prigge M."/>
            <person name="Reiss B."/>
            <person name="Renner T."/>
            <person name="Rombauts S."/>
            <person name="Rushton P."/>
            <person name="Sanderfoot A."/>
            <person name="Schween G."/>
            <person name="Shiu S.-H."/>
            <person name="Stueber K."/>
            <person name="Theodoulou F.L."/>
            <person name="Tu H."/>
            <person name="Van de Peer Y."/>
            <person name="Verrier P.J."/>
            <person name="Waters E."/>
            <person name="Wood A."/>
            <person name="Yang L."/>
            <person name="Cove D."/>
            <person name="Cuming A."/>
            <person name="Hasebe M."/>
            <person name="Lucas S."/>
            <person name="Mishler D.B."/>
            <person name="Reski R."/>
            <person name="Grigoriev I."/>
            <person name="Quatrano R.S."/>
            <person name="Boore J.L."/>
        </authorList>
    </citation>
    <scope>NUCLEOTIDE SEQUENCE [LARGE SCALE GENOMIC DNA]</scope>
    <source>
        <strain evidence="4 5">cv. Gransden 2004</strain>
    </source>
</reference>
<proteinExistence type="inferred from homology"/>
<dbReference type="CDD" id="cd01837">
    <property type="entry name" value="SGNH_plant_lipase_like"/>
    <property type="match status" value="1"/>
</dbReference>
<dbReference type="PROSITE" id="PS51257">
    <property type="entry name" value="PROKAR_LIPOPROTEIN"/>
    <property type="match status" value="1"/>
</dbReference>
<dbReference type="InterPro" id="IPR050592">
    <property type="entry name" value="GDSL_lipolytic_enzyme"/>
</dbReference>
<dbReference type="PANTHER" id="PTHR45642:SF35">
    <property type="entry name" value="GDSL ESTERASE_LIPASE APG"/>
    <property type="match status" value="1"/>
</dbReference>